<reference evidence="1" key="1">
    <citation type="submission" date="2022-04" db="EMBL/GenBank/DDBJ databases">
        <title>Hymenobacter sp. isolated from the air.</title>
        <authorList>
            <person name="Won M."/>
            <person name="Lee C.-M."/>
            <person name="Woen H.-Y."/>
            <person name="Kwon S.-W."/>
        </authorList>
    </citation>
    <scope>NUCLEOTIDE SEQUENCE</scope>
    <source>
        <strain evidence="1">5420S-77</strain>
    </source>
</reference>
<dbReference type="EMBL" id="CP095061">
    <property type="protein sequence ID" value="UOQ66806.1"/>
    <property type="molecule type" value="Genomic_DNA"/>
</dbReference>
<protein>
    <submittedName>
        <fullName evidence="1">Uncharacterized protein</fullName>
    </submittedName>
</protein>
<evidence type="ECO:0000313" key="2">
    <source>
        <dbReference type="Proteomes" id="UP000830401"/>
    </source>
</evidence>
<evidence type="ECO:0000313" key="1">
    <source>
        <dbReference type="EMBL" id="UOQ66806.1"/>
    </source>
</evidence>
<organism evidence="1 2">
    <name type="scientific">Hymenobacter volaticus</name>
    <dbReference type="NCBI Taxonomy" id="2932254"/>
    <lineage>
        <taxon>Bacteria</taxon>
        <taxon>Pseudomonadati</taxon>
        <taxon>Bacteroidota</taxon>
        <taxon>Cytophagia</taxon>
        <taxon>Cytophagales</taxon>
        <taxon>Hymenobacteraceae</taxon>
        <taxon>Hymenobacter</taxon>
    </lineage>
</organism>
<sequence length="118" mass="13347">MAASTNSARRHVATIIVLLLLLQAGRWLWRTYQHAQEAPQQQATTALQQKIAASHAYDNALLRANKLLDRQDTAVARRLLDSLEQLSTKDLFQIELQKLKTLQQRLDSLQSATASTQR</sequence>
<dbReference type="Proteomes" id="UP000830401">
    <property type="component" value="Chromosome"/>
</dbReference>
<proteinExistence type="predicted"/>
<name>A0ABY4G7N7_9BACT</name>
<dbReference type="RefSeq" id="WP_245121312.1">
    <property type="nucleotide sequence ID" value="NZ_CP095061.1"/>
</dbReference>
<keyword evidence="2" id="KW-1185">Reference proteome</keyword>
<accession>A0ABY4G7N7</accession>
<gene>
    <name evidence="1" type="ORF">MUN86_02470</name>
</gene>